<keyword evidence="6" id="KW-1185">Reference proteome</keyword>
<dbReference type="EMBL" id="NCSJ02000482">
    <property type="protein sequence ID" value="RFU24237.1"/>
    <property type="molecule type" value="Genomic_DNA"/>
</dbReference>
<comment type="caution">
    <text evidence="5">The sequence shown here is derived from an EMBL/GenBank/DDBJ whole genome shotgun (WGS) entry which is preliminary data.</text>
</comment>
<accession>A0A3E2GT72</accession>
<gene>
    <name evidence="5" type="ORF">B7463_g12101</name>
</gene>
<dbReference type="InterPro" id="IPR019826">
    <property type="entry name" value="Carboxylesterase_B_AS"/>
</dbReference>
<dbReference type="EC" id="3.1.1.-" evidence="3"/>
<dbReference type="InterPro" id="IPR002018">
    <property type="entry name" value="CarbesteraseB"/>
</dbReference>
<organism evidence="5 6">
    <name type="scientific">Scytalidium lignicola</name>
    <name type="common">Hyphomycete</name>
    <dbReference type="NCBI Taxonomy" id="5539"/>
    <lineage>
        <taxon>Eukaryota</taxon>
        <taxon>Fungi</taxon>
        <taxon>Dikarya</taxon>
        <taxon>Ascomycota</taxon>
        <taxon>Pezizomycotina</taxon>
        <taxon>Leotiomycetes</taxon>
        <taxon>Leotiomycetes incertae sedis</taxon>
        <taxon>Scytalidium</taxon>
    </lineage>
</organism>
<dbReference type="GO" id="GO:0016787">
    <property type="term" value="F:hydrolase activity"/>
    <property type="evidence" value="ECO:0007669"/>
    <property type="project" value="UniProtKB-KW"/>
</dbReference>
<reference evidence="5 6" key="1">
    <citation type="submission" date="2018-05" db="EMBL/GenBank/DDBJ databases">
        <title>Draft genome sequence of Scytalidium lignicola DSM 105466, a ubiquitous saprotrophic fungus.</title>
        <authorList>
            <person name="Buettner E."/>
            <person name="Gebauer A.M."/>
            <person name="Hofrichter M."/>
            <person name="Liers C."/>
            <person name="Kellner H."/>
        </authorList>
    </citation>
    <scope>NUCLEOTIDE SEQUENCE [LARGE SCALE GENOMIC DNA]</scope>
    <source>
        <strain evidence="5 6">DSM 105466</strain>
    </source>
</reference>
<evidence type="ECO:0000313" key="5">
    <source>
        <dbReference type="EMBL" id="RFU24237.1"/>
    </source>
</evidence>
<evidence type="ECO:0000256" key="2">
    <source>
        <dbReference type="ARBA" id="ARBA00022801"/>
    </source>
</evidence>
<dbReference type="STRING" id="5539.A0A3E2GT72"/>
<feature type="non-terminal residue" evidence="5">
    <location>
        <position position="419"/>
    </location>
</feature>
<dbReference type="InterPro" id="IPR050309">
    <property type="entry name" value="Type-B_Carboxylest/Lipase"/>
</dbReference>
<evidence type="ECO:0000256" key="1">
    <source>
        <dbReference type="ARBA" id="ARBA00005964"/>
    </source>
</evidence>
<dbReference type="SUPFAM" id="SSF53474">
    <property type="entry name" value="alpha/beta-Hydrolases"/>
    <property type="match status" value="1"/>
</dbReference>
<dbReference type="PANTHER" id="PTHR11559">
    <property type="entry name" value="CARBOXYLESTERASE"/>
    <property type="match status" value="1"/>
</dbReference>
<dbReference type="OrthoDB" id="408631at2759"/>
<name>A0A3E2GT72_SCYLI</name>
<dbReference type="OMA" id="PLGACHC"/>
<evidence type="ECO:0000256" key="3">
    <source>
        <dbReference type="RuleBase" id="RU361235"/>
    </source>
</evidence>
<protein>
    <recommendedName>
        <fullName evidence="3">Carboxylic ester hydrolase</fullName>
        <ecNumber evidence="3">3.1.1.-</ecNumber>
    </recommendedName>
</protein>
<dbReference type="Pfam" id="PF00135">
    <property type="entry name" value="COesterase"/>
    <property type="match status" value="1"/>
</dbReference>
<dbReference type="InterPro" id="IPR029058">
    <property type="entry name" value="AB_hydrolase_fold"/>
</dbReference>
<comment type="similarity">
    <text evidence="1 3">Belongs to the type-B carboxylesterase/lipase family.</text>
</comment>
<feature type="non-terminal residue" evidence="5">
    <location>
        <position position="1"/>
    </location>
</feature>
<sequence>MASENAPLVHLPQGAFRGESRGGVNIFRGLPYARSTRFGAPTAAAFHEGVRPAVVRGPICPQNPSRLTMIMGPIPSEHPMSEDCQNVSIFSPNLAGHRAVMVWFHGGAYVSGGGDISWYDADKLAIEGDVVVVTVTYRLGAFGFLCPPEGKGVINAGLLDQIAALEWVQKNIDHFGGDSDNITLFGQSAGGHAIVQLLDLVPSLFHRAIIQSAPFAIQNTKSQAQEVYQSFTDALGVDPIAATVEQILQAQGVVMSTSSLHLPFSPVVSNTCKTSPHTERTHNILMGWTKHDSGPFIIMRRGNNPNGYGSILDRILTVIMTSLHFARPARRFASCLQNAGGVAGFYTISWCPQGSNFGAPHCIELPLLLGDQQAWQQSPMLGRALWAEVEERGRNIRLAWAAFARDGELPAKQGVYNIV</sequence>
<feature type="domain" description="Carboxylesterase type B" evidence="4">
    <location>
        <begin position="6"/>
        <end position="300"/>
    </location>
</feature>
<dbReference type="AlphaFoldDB" id="A0A3E2GT72"/>
<proteinExistence type="inferred from homology"/>
<dbReference type="PROSITE" id="PS00122">
    <property type="entry name" value="CARBOXYLESTERASE_B_1"/>
    <property type="match status" value="1"/>
</dbReference>
<dbReference type="Gene3D" id="3.40.50.1820">
    <property type="entry name" value="alpha/beta hydrolase"/>
    <property type="match status" value="1"/>
</dbReference>
<evidence type="ECO:0000313" key="6">
    <source>
        <dbReference type="Proteomes" id="UP000258309"/>
    </source>
</evidence>
<dbReference type="Proteomes" id="UP000258309">
    <property type="component" value="Unassembled WGS sequence"/>
</dbReference>
<keyword evidence="2 3" id="KW-0378">Hydrolase</keyword>
<evidence type="ECO:0000259" key="4">
    <source>
        <dbReference type="Pfam" id="PF00135"/>
    </source>
</evidence>